<evidence type="ECO:0000256" key="4">
    <source>
        <dbReference type="ARBA" id="ARBA00023288"/>
    </source>
</evidence>
<reference evidence="7 8" key="1">
    <citation type="journal article" date="2013" name="Curr. Biol.">
        <title>The Genome of the Foraminiferan Reticulomyxa filosa.</title>
        <authorList>
            <person name="Glockner G."/>
            <person name="Hulsmann N."/>
            <person name="Schleicher M."/>
            <person name="Noegel A.A."/>
            <person name="Eichinger L."/>
            <person name="Gallinger C."/>
            <person name="Pawlowski J."/>
            <person name="Sierra R."/>
            <person name="Euteneuer U."/>
            <person name="Pillet L."/>
            <person name="Moustafa A."/>
            <person name="Platzer M."/>
            <person name="Groth M."/>
            <person name="Szafranski K."/>
            <person name="Schliwa M."/>
        </authorList>
    </citation>
    <scope>NUCLEOTIDE SEQUENCE [LARGE SCALE GENOMIC DNA]</scope>
</reference>
<dbReference type="Proteomes" id="UP000023152">
    <property type="component" value="Unassembled WGS sequence"/>
</dbReference>
<feature type="compositionally biased region" description="Acidic residues" evidence="6">
    <location>
        <begin position="225"/>
        <end position="242"/>
    </location>
</feature>
<accession>X6MJM4</accession>
<dbReference type="PANTHER" id="PTHR12895">
    <property type="entry name" value="DYMECLIN"/>
    <property type="match status" value="1"/>
</dbReference>
<dbReference type="GO" id="GO:0005794">
    <property type="term" value="C:Golgi apparatus"/>
    <property type="evidence" value="ECO:0007669"/>
    <property type="project" value="TreeGrafter"/>
</dbReference>
<evidence type="ECO:0000256" key="1">
    <source>
        <dbReference type="ARBA" id="ARBA00010603"/>
    </source>
</evidence>
<dbReference type="PANTHER" id="PTHR12895:SF9">
    <property type="entry name" value="DYMECLIN"/>
    <property type="match status" value="1"/>
</dbReference>
<proteinExistence type="inferred from homology"/>
<feature type="region of interest" description="Disordered" evidence="6">
    <location>
        <begin position="204"/>
        <end position="242"/>
    </location>
</feature>
<dbReference type="Pfam" id="PF09742">
    <property type="entry name" value="Dymeclin"/>
    <property type="match status" value="1"/>
</dbReference>
<name>X6MJM4_RETFI</name>
<keyword evidence="3" id="KW-0519">Myristate</keyword>
<comment type="caution">
    <text evidence="7">The sequence shown here is derived from an EMBL/GenBank/DDBJ whole genome shotgun (WGS) entry which is preliminary data.</text>
</comment>
<evidence type="ECO:0000313" key="7">
    <source>
        <dbReference type="EMBL" id="ETO14054.1"/>
    </source>
</evidence>
<keyword evidence="4" id="KW-0449">Lipoprotein</keyword>
<keyword evidence="5" id="KW-0175">Coiled coil</keyword>
<evidence type="ECO:0000256" key="3">
    <source>
        <dbReference type="ARBA" id="ARBA00022707"/>
    </source>
</evidence>
<evidence type="ECO:0000256" key="6">
    <source>
        <dbReference type="SAM" id="MobiDB-lite"/>
    </source>
</evidence>
<evidence type="ECO:0000256" key="5">
    <source>
        <dbReference type="SAM" id="Coils"/>
    </source>
</evidence>
<feature type="compositionally biased region" description="Basic and acidic residues" evidence="6">
    <location>
        <begin position="204"/>
        <end position="224"/>
    </location>
</feature>
<comment type="similarity">
    <text evidence="1">Belongs to the dymeclin family.</text>
</comment>
<dbReference type="EMBL" id="ASPP01020241">
    <property type="protein sequence ID" value="ETO14054.1"/>
    <property type="molecule type" value="Genomic_DNA"/>
</dbReference>
<evidence type="ECO:0000313" key="8">
    <source>
        <dbReference type="Proteomes" id="UP000023152"/>
    </source>
</evidence>
<protein>
    <recommendedName>
        <fullName evidence="2">Dymeclin</fullName>
    </recommendedName>
</protein>
<dbReference type="GO" id="GO:0007030">
    <property type="term" value="P:Golgi organization"/>
    <property type="evidence" value="ECO:0007669"/>
    <property type="project" value="TreeGrafter"/>
</dbReference>
<feature type="coiled-coil region" evidence="5">
    <location>
        <begin position="42"/>
        <end position="69"/>
    </location>
</feature>
<dbReference type="AlphaFoldDB" id="X6MJM4"/>
<evidence type="ECO:0000256" key="2">
    <source>
        <dbReference type="ARBA" id="ARBA00015736"/>
    </source>
</evidence>
<sequence length="361" mass="40969">MGALTSQPETKNSNLTSILTTLNRLCGPESIGIGSNFWYEDIHELACELQIIGEELDELEEKMIKLCELFVKNDVSTHNLMHLLTHLAQVLELILSSNDLSVLSSSNNKWKLNIPKQLNMSYTTLINLLLITRAFLKYFIEVVPLEELYVTHFSAPAMSSSGTYTSSVRDANDESPKVLLSLTHGVMSWITQLLRYHQSGSSIRADETMRKKHEEIEDTKKKNEEEEEDEEEEGEKEEEEEDKLLHVHVLSAPAAEATEKSTLTPQLGCKEHSTSHTVEVVLTGSMIEDLHLEFTCLWLCMTSTQLFVPPDSERLTPFQTIHPFIHALLYVMPSTTYTDTFVRSSLMFISRQSLQFAKISL</sequence>
<keyword evidence="8" id="KW-1185">Reference proteome</keyword>
<gene>
    <name evidence="7" type="ORF">RFI_23314</name>
</gene>
<dbReference type="InterPro" id="IPR019142">
    <property type="entry name" value="Dymeclin"/>
</dbReference>
<organism evidence="7 8">
    <name type="scientific">Reticulomyxa filosa</name>
    <dbReference type="NCBI Taxonomy" id="46433"/>
    <lineage>
        <taxon>Eukaryota</taxon>
        <taxon>Sar</taxon>
        <taxon>Rhizaria</taxon>
        <taxon>Retaria</taxon>
        <taxon>Foraminifera</taxon>
        <taxon>Monothalamids</taxon>
        <taxon>Reticulomyxidae</taxon>
        <taxon>Reticulomyxa</taxon>
    </lineage>
</organism>